<dbReference type="EMBL" id="FRAC01000022">
    <property type="protein sequence ID" value="SHL03565.1"/>
    <property type="molecule type" value="Genomic_DNA"/>
</dbReference>
<evidence type="ECO:0000313" key="1">
    <source>
        <dbReference type="EMBL" id="SHL03565.1"/>
    </source>
</evidence>
<dbReference type="AlphaFoldDB" id="A0A1M6XCP3"/>
<dbReference type="STRING" id="1121322.SAMN02745136_03915"/>
<reference evidence="1 2" key="1">
    <citation type="submission" date="2016-11" db="EMBL/GenBank/DDBJ databases">
        <authorList>
            <person name="Jaros S."/>
            <person name="Januszkiewicz K."/>
            <person name="Wedrychowicz H."/>
        </authorList>
    </citation>
    <scope>NUCLEOTIDE SEQUENCE [LARGE SCALE GENOMIC DNA]</scope>
    <source>
        <strain evidence="1 2">DSM 15929</strain>
    </source>
</reference>
<dbReference type="RefSeq" id="WP_073278544.1">
    <property type="nucleotide sequence ID" value="NZ_FRAC01000022.1"/>
</dbReference>
<protein>
    <submittedName>
        <fullName evidence="1">Uncharacterized protein</fullName>
    </submittedName>
</protein>
<keyword evidence="2" id="KW-1185">Reference proteome</keyword>
<accession>A0A1M6XCP3</accession>
<gene>
    <name evidence="1" type="ORF">SAMN02745136_03915</name>
</gene>
<dbReference type="Proteomes" id="UP000184386">
    <property type="component" value="Unassembled WGS sequence"/>
</dbReference>
<proteinExistence type="predicted"/>
<dbReference type="OrthoDB" id="6903468at2"/>
<sequence length="138" mass="15925">MLNLILKKIKEDKIISGKMFNKLDIDELLDLRDEPAFDSEWMRVFNQIKELSCSETDMQIIDNIRKESYLKAYQASNSSEIAGCVSDDFDLIAKAYILSINDWWLNSVILMYANDNFPCGEVKILKAEINEAFSNLTK</sequence>
<name>A0A1M6XCP3_9FIRM</name>
<evidence type="ECO:0000313" key="2">
    <source>
        <dbReference type="Proteomes" id="UP000184386"/>
    </source>
</evidence>
<organism evidence="1 2">
    <name type="scientific">Anaerocolumna jejuensis DSM 15929</name>
    <dbReference type="NCBI Taxonomy" id="1121322"/>
    <lineage>
        <taxon>Bacteria</taxon>
        <taxon>Bacillati</taxon>
        <taxon>Bacillota</taxon>
        <taxon>Clostridia</taxon>
        <taxon>Lachnospirales</taxon>
        <taxon>Lachnospiraceae</taxon>
        <taxon>Anaerocolumna</taxon>
    </lineage>
</organism>